<dbReference type="EMBL" id="AFBQ01000054">
    <property type="protein sequence ID" value="EHY32143.1"/>
    <property type="molecule type" value="Genomic_DNA"/>
</dbReference>
<sequence length="99" mass="11510">MSSTYTRYLVCYDIADNRKRKKYADALKDLGLIPIQKSVFYGDLKPPESRLLSEITWDMLDADEDKCLWFPCHLSPDRIRACLGLSQFTYDPPDCNKLI</sequence>
<keyword evidence="11" id="KW-1185">Reference proteome</keyword>
<gene>
    <name evidence="9" type="primary">cas2</name>
    <name evidence="10" type="ORF">HMPREF9440_00467</name>
</gene>
<dbReference type="GO" id="GO:0051607">
    <property type="term" value="P:defense response to virus"/>
    <property type="evidence" value="ECO:0007669"/>
    <property type="project" value="UniProtKB-UniRule"/>
</dbReference>
<dbReference type="Proteomes" id="UP000004956">
    <property type="component" value="Unassembled WGS sequence"/>
</dbReference>
<comment type="function">
    <text evidence="9">CRISPR (clustered regularly interspaced short palindromic repeat), is an adaptive immune system that provides protection against mobile genetic elements (viruses, transposable elements and conjugative plasmids). CRISPR clusters contain sequences complementary to antecedent mobile elements and target invading nucleic acids. CRISPR clusters are transcribed and processed into CRISPR RNA (crRNA). Functions as a ssRNA-specific endoribonuclease. Involved in the integration of spacer DNA into the CRISPR cassette.</text>
</comment>
<dbReference type="SUPFAM" id="SSF143430">
    <property type="entry name" value="TTP0101/SSO1404-like"/>
    <property type="match status" value="1"/>
</dbReference>
<comment type="similarity">
    <text evidence="2 9">Belongs to the CRISPR-associated endoribonuclease Cas2 protein family.</text>
</comment>
<dbReference type="InterPro" id="IPR019199">
    <property type="entry name" value="Virulence_VapD/CRISPR_Cas2"/>
</dbReference>
<dbReference type="GO" id="GO:0004521">
    <property type="term" value="F:RNA endonuclease activity"/>
    <property type="evidence" value="ECO:0007669"/>
    <property type="project" value="InterPro"/>
</dbReference>
<reference evidence="10 11" key="1">
    <citation type="submission" date="2011-11" db="EMBL/GenBank/DDBJ databases">
        <authorList>
            <person name="Weinstock G."/>
            <person name="Sodergren E."/>
            <person name="Clifton S."/>
            <person name="Fulton L."/>
            <person name="Fulton B."/>
            <person name="Courtney L."/>
            <person name="Fronick C."/>
            <person name="Harrison M."/>
            <person name="Strong C."/>
            <person name="Farmer C."/>
            <person name="Delahaunty K."/>
            <person name="Markovic C."/>
            <person name="Hall O."/>
            <person name="Minx P."/>
            <person name="Tomlinson C."/>
            <person name="Mitreva M."/>
            <person name="Hou S."/>
            <person name="Chen J."/>
            <person name="Wollam A."/>
            <person name="Pepin K.H."/>
            <person name="Johnson M."/>
            <person name="Bhonagiri V."/>
            <person name="Zhang X."/>
            <person name="Suruliraj S."/>
            <person name="Warren W."/>
            <person name="Chinwalla A."/>
            <person name="Mardis E.R."/>
            <person name="Wilson R.K."/>
        </authorList>
    </citation>
    <scope>NUCLEOTIDE SEQUENCE [LARGE SCALE GENOMIC DNA]</scope>
    <source>
        <strain evidence="10 11">YIT 11816</strain>
    </source>
</reference>
<organism evidence="10 11">
    <name type="scientific">Sutterella parvirubra YIT 11816</name>
    <dbReference type="NCBI Taxonomy" id="762967"/>
    <lineage>
        <taxon>Bacteria</taxon>
        <taxon>Pseudomonadati</taxon>
        <taxon>Pseudomonadota</taxon>
        <taxon>Betaproteobacteria</taxon>
        <taxon>Burkholderiales</taxon>
        <taxon>Sutterellaceae</taxon>
        <taxon>Sutterella</taxon>
    </lineage>
</organism>
<dbReference type="STRING" id="762967.HMPREF9440_00467"/>
<dbReference type="EC" id="3.1.-.-" evidence="9"/>
<evidence type="ECO:0000313" key="10">
    <source>
        <dbReference type="EMBL" id="EHY32143.1"/>
    </source>
</evidence>
<name>H3KCL4_9BURK</name>
<keyword evidence="3 9" id="KW-0540">Nuclease</keyword>
<dbReference type="AlphaFoldDB" id="H3KCL4"/>
<evidence type="ECO:0000256" key="6">
    <source>
        <dbReference type="ARBA" id="ARBA00022801"/>
    </source>
</evidence>
<keyword evidence="6 9" id="KW-0378">Hydrolase</keyword>
<evidence type="ECO:0000256" key="9">
    <source>
        <dbReference type="HAMAP-Rule" id="MF_01471"/>
    </source>
</evidence>
<comment type="caution">
    <text evidence="10">The sequence shown here is derived from an EMBL/GenBank/DDBJ whole genome shotgun (WGS) entry which is preliminary data.</text>
</comment>
<dbReference type="NCBIfam" id="TIGR01573">
    <property type="entry name" value="cas2"/>
    <property type="match status" value="1"/>
</dbReference>
<comment type="subunit">
    <text evidence="9">Homodimer, forms a heterotetramer with a Cas1 homodimer.</text>
</comment>
<dbReference type="InterPro" id="IPR021127">
    <property type="entry name" value="CRISPR_associated_Cas2"/>
</dbReference>
<keyword evidence="8 9" id="KW-0051">Antiviral defense</keyword>
<dbReference type="GO" id="GO:0043571">
    <property type="term" value="P:maintenance of CRISPR repeat elements"/>
    <property type="evidence" value="ECO:0007669"/>
    <property type="project" value="UniProtKB-UniRule"/>
</dbReference>
<comment type="cofactor">
    <cofactor evidence="1 9">
        <name>Mg(2+)</name>
        <dbReference type="ChEBI" id="CHEBI:18420"/>
    </cofactor>
</comment>
<feature type="binding site" evidence="9">
    <location>
        <position position="13"/>
    </location>
    <ligand>
        <name>Mg(2+)</name>
        <dbReference type="ChEBI" id="CHEBI:18420"/>
        <note>catalytic</note>
    </ligand>
</feature>
<dbReference type="HAMAP" id="MF_01471">
    <property type="entry name" value="Cas2"/>
    <property type="match status" value="1"/>
</dbReference>
<protein>
    <recommendedName>
        <fullName evidence="9">CRISPR-associated endoribonuclease Cas2</fullName>
        <ecNumber evidence="9">3.1.-.-</ecNumber>
    </recommendedName>
</protein>
<evidence type="ECO:0000256" key="2">
    <source>
        <dbReference type="ARBA" id="ARBA00009959"/>
    </source>
</evidence>
<evidence type="ECO:0000256" key="1">
    <source>
        <dbReference type="ARBA" id="ARBA00001946"/>
    </source>
</evidence>
<accession>H3KCL4</accession>
<dbReference type="GO" id="GO:0016787">
    <property type="term" value="F:hydrolase activity"/>
    <property type="evidence" value="ECO:0007669"/>
    <property type="project" value="UniProtKB-KW"/>
</dbReference>
<proteinExistence type="inferred from homology"/>
<keyword evidence="4 9" id="KW-0479">Metal-binding</keyword>
<dbReference type="OrthoDB" id="9798176at2"/>
<evidence type="ECO:0000256" key="4">
    <source>
        <dbReference type="ARBA" id="ARBA00022723"/>
    </source>
</evidence>
<dbReference type="Gene3D" id="3.30.70.240">
    <property type="match status" value="1"/>
</dbReference>
<dbReference type="CDD" id="cd09725">
    <property type="entry name" value="Cas2_I_II_III"/>
    <property type="match status" value="1"/>
</dbReference>
<evidence type="ECO:0000313" key="11">
    <source>
        <dbReference type="Proteomes" id="UP000004956"/>
    </source>
</evidence>
<evidence type="ECO:0000256" key="5">
    <source>
        <dbReference type="ARBA" id="ARBA00022759"/>
    </source>
</evidence>
<keyword evidence="7 9" id="KW-0460">Magnesium</keyword>
<evidence type="ECO:0000256" key="7">
    <source>
        <dbReference type="ARBA" id="ARBA00022842"/>
    </source>
</evidence>
<dbReference type="HOGENOM" id="CLU_161124_2_1_4"/>
<evidence type="ECO:0000256" key="8">
    <source>
        <dbReference type="ARBA" id="ARBA00023118"/>
    </source>
</evidence>
<keyword evidence="5 9" id="KW-0255">Endonuclease</keyword>
<dbReference type="RefSeq" id="WP_008540987.1">
    <property type="nucleotide sequence ID" value="NZ_JH604881.1"/>
</dbReference>
<evidence type="ECO:0000256" key="3">
    <source>
        <dbReference type="ARBA" id="ARBA00022722"/>
    </source>
</evidence>
<dbReference type="GO" id="GO:0046872">
    <property type="term" value="F:metal ion binding"/>
    <property type="evidence" value="ECO:0007669"/>
    <property type="project" value="UniProtKB-UniRule"/>
</dbReference>
<dbReference type="Pfam" id="PF09827">
    <property type="entry name" value="CRISPR_Cas2"/>
    <property type="match status" value="1"/>
</dbReference>